<dbReference type="SMART" id="SM00234">
    <property type="entry name" value="START"/>
    <property type="match status" value="1"/>
</dbReference>
<keyword evidence="6" id="KW-0445">Lipid transport</keyword>
<dbReference type="OrthoDB" id="1295045at2759"/>
<comment type="subunit">
    <text evidence="8">Interacts with ACOT13/THEM2.</text>
</comment>
<evidence type="ECO:0000256" key="10">
    <source>
        <dbReference type="ARBA" id="ARBA00077188"/>
    </source>
</evidence>
<dbReference type="InterPro" id="IPR002913">
    <property type="entry name" value="START_lipid-bd_dom"/>
</dbReference>
<evidence type="ECO:0000313" key="13">
    <source>
        <dbReference type="EMBL" id="CAI5450365.1"/>
    </source>
</evidence>
<keyword evidence="2" id="KW-0813">Transport</keyword>
<comment type="subcellular location">
    <subcellularLocation>
        <location evidence="1">Cytoplasm</location>
    </subcellularLocation>
</comment>
<evidence type="ECO:0000256" key="8">
    <source>
        <dbReference type="ARBA" id="ARBA00063535"/>
    </source>
</evidence>
<dbReference type="GO" id="GO:0005829">
    <property type="term" value="C:cytosol"/>
    <property type="evidence" value="ECO:0007669"/>
    <property type="project" value="UniProtKB-ARBA"/>
</dbReference>
<dbReference type="GO" id="GO:0006869">
    <property type="term" value="P:lipid transport"/>
    <property type="evidence" value="ECO:0007669"/>
    <property type="project" value="UniProtKB-KW"/>
</dbReference>
<reference evidence="13" key="1">
    <citation type="submission" date="2022-11" db="EMBL/GenBank/DDBJ databases">
        <authorList>
            <person name="Kikuchi T."/>
        </authorList>
    </citation>
    <scope>NUCLEOTIDE SEQUENCE</scope>
    <source>
        <strain evidence="13">PS1010</strain>
    </source>
</reference>
<keyword evidence="7" id="KW-0446">Lipid-binding</keyword>
<name>A0A9P1IQV3_9PELO</name>
<dbReference type="Pfam" id="PF01852">
    <property type="entry name" value="START"/>
    <property type="match status" value="1"/>
</dbReference>
<keyword evidence="3" id="KW-0963">Cytoplasm</keyword>
<dbReference type="GO" id="GO:0008289">
    <property type="term" value="F:lipid binding"/>
    <property type="evidence" value="ECO:0007669"/>
    <property type="project" value="UniProtKB-KW"/>
</dbReference>
<evidence type="ECO:0000256" key="11">
    <source>
        <dbReference type="ARBA" id="ARBA00079049"/>
    </source>
</evidence>
<evidence type="ECO:0000313" key="14">
    <source>
        <dbReference type="Proteomes" id="UP001152747"/>
    </source>
</evidence>
<dbReference type="FunFam" id="3.30.530.20:FF:000017">
    <property type="entry name" value="Phosphatidylcholine transfer protein, putative"/>
    <property type="match status" value="1"/>
</dbReference>
<keyword evidence="14" id="KW-1185">Reference proteome</keyword>
<dbReference type="InterPro" id="IPR051213">
    <property type="entry name" value="START_lipid_transfer"/>
</dbReference>
<evidence type="ECO:0000256" key="4">
    <source>
        <dbReference type="ARBA" id="ARBA00022553"/>
    </source>
</evidence>
<keyword evidence="5" id="KW-0007">Acetylation</keyword>
<evidence type="ECO:0000256" key="5">
    <source>
        <dbReference type="ARBA" id="ARBA00022990"/>
    </source>
</evidence>
<dbReference type="Proteomes" id="UP001152747">
    <property type="component" value="Unassembled WGS sequence"/>
</dbReference>
<proteinExistence type="predicted"/>
<evidence type="ECO:0000256" key="9">
    <source>
        <dbReference type="ARBA" id="ARBA00069061"/>
    </source>
</evidence>
<feature type="domain" description="START" evidence="12">
    <location>
        <begin position="81"/>
        <end position="186"/>
    </location>
</feature>
<dbReference type="PANTHER" id="PTHR19308">
    <property type="entry name" value="PHOSPHATIDYLCHOLINE TRANSFER PROTEIN"/>
    <property type="match status" value="1"/>
</dbReference>
<dbReference type="InterPro" id="IPR023393">
    <property type="entry name" value="START-like_dom_sf"/>
</dbReference>
<protein>
    <recommendedName>
        <fullName evidence="9">Phosphatidylcholine transfer protein</fullName>
    </recommendedName>
    <alternativeName>
        <fullName evidence="11">START domain-containing protein 2</fullName>
    </alternativeName>
    <alternativeName>
        <fullName evidence="10">StAR-related lipid transfer protein 2</fullName>
    </alternativeName>
</protein>
<evidence type="ECO:0000256" key="6">
    <source>
        <dbReference type="ARBA" id="ARBA00023055"/>
    </source>
</evidence>
<evidence type="ECO:0000256" key="7">
    <source>
        <dbReference type="ARBA" id="ARBA00023121"/>
    </source>
</evidence>
<accession>A0A9P1IQV3</accession>
<dbReference type="SUPFAM" id="SSF55961">
    <property type="entry name" value="Bet v1-like"/>
    <property type="match status" value="1"/>
</dbReference>
<keyword evidence="4" id="KW-0597">Phosphoprotein</keyword>
<organism evidence="13 14">
    <name type="scientific">Caenorhabditis angaria</name>
    <dbReference type="NCBI Taxonomy" id="860376"/>
    <lineage>
        <taxon>Eukaryota</taxon>
        <taxon>Metazoa</taxon>
        <taxon>Ecdysozoa</taxon>
        <taxon>Nematoda</taxon>
        <taxon>Chromadorea</taxon>
        <taxon>Rhabditida</taxon>
        <taxon>Rhabditina</taxon>
        <taxon>Rhabditomorpha</taxon>
        <taxon>Rhabditoidea</taxon>
        <taxon>Rhabditidae</taxon>
        <taxon>Peloderinae</taxon>
        <taxon>Caenorhabditis</taxon>
    </lineage>
</organism>
<evidence type="ECO:0000256" key="1">
    <source>
        <dbReference type="ARBA" id="ARBA00004496"/>
    </source>
</evidence>
<comment type="caution">
    <text evidence="13">The sequence shown here is derived from an EMBL/GenBank/DDBJ whole genome shotgun (WGS) entry which is preliminary data.</text>
</comment>
<evidence type="ECO:0000259" key="12">
    <source>
        <dbReference type="PROSITE" id="PS50848"/>
    </source>
</evidence>
<evidence type="ECO:0000256" key="2">
    <source>
        <dbReference type="ARBA" id="ARBA00022448"/>
    </source>
</evidence>
<dbReference type="PROSITE" id="PS50848">
    <property type="entry name" value="START"/>
    <property type="match status" value="1"/>
</dbReference>
<dbReference type="AlphaFoldDB" id="A0A9P1IQV3"/>
<dbReference type="Gene3D" id="3.30.530.20">
    <property type="match status" value="1"/>
</dbReference>
<evidence type="ECO:0000256" key="3">
    <source>
        <dbReference type="ARBA" id="ARBA00022490"/>
    </source>
</evidence>
<gene>
    <name evidence="13" type="ORF">CAMP_LOCUS13002</name>
</gene>
<dbReference type="PANTHER" id="PTHR19308:SF8">
    <property type="entry name" value="STAR-RELATED LIPID TRANSFER PROTEIN 7, MITOCHONDRIAL"/>
    <property type="match status" value="1"/>
</dbReference>
<dbReference type="EMBL" id="CANHGI010000005">
    <property type="protein sequence ID" value="CAI5450365.1"/>
    <property type="molecule type" value="Genomic_DNA"/>
</dbReference>
<sequence>MVNFFRQFFYFHRHHWTRFKMKTFLNFTKHTRFFDKKPLFLTISSASAIFSFQKHGICEERIKECQNCESEFEHRKNPGHGWELLYEEKDMLAFRRKITGPYEMYEYKCVGTYYDISPRTFLDAQNDINYRREWDENIVSIDVVQEENENELIRWVSKFPYPLYPREYVYVRRTWVSDDDKYAVVDSEAVLPEQLGITFRFAEACGKGPPIFSAH</sequence>